<accession>A0ABB5UQW3</accession>
<gene>
    <name evidence="2" type="primary">LOC110261493</name>
</gene>
<feature type="signal peptide" evidence="1">
    <location>
        <begin position="1"/>
        <end position="18"/>
    </location>
</feature>
<evidence type="ECO:0000313" key="3">
    <source>
        <dbReference type="Proteomes" id="UP000008227"/>
    </source>
</evidence>
<keyword evidence="3" id="KW-1185">Reference proteome</keyword>
<evidence type="ECO:0000256" key="1">
    <source>
        <dbReference type="SAM" id="SignalP"/>
    </source>
</evidence>
<reference evidence="2" key="2">
    <citation type="submission" date="2025-08" db="UniProtKB">
        <authorList>
            <consortium name="Ensembl"/>
        </authorList>
    </citation>
    <scope>IDENTIFICATION</scope>
</reference>
<reference evidence="2 3" key="1">
    <citation type="journal article" date="2020" name="Gigascience">
        <title>An improved pig reference genome sequence to enable pig genetics and genomics research.</title>
        <authorList>
            <person name="Warr A."/>
            <person name="Affara N."/>
            <person name="Aken B."/>
            <person name="Beiki H."/>
            <person name="Bickhart D.M."/>
            <person name="Billis K."/>
            <person name="Chow W."/>
            <person name="Eory L."/>
            <person name="Finlayson H.A."/>
            <person name="Flicek P."/>
            <person name="Giron C.G."/>
            <person name="Griffin D.K."/>
            <person name="Hall R."/>
            <person name="Hannum G."/>
            <person name="Hourlier T."/>
            <person name="Howe K."/>
            <person name="Hume D.A."/>
            <person name="Izuogu O."/>
            <person name="Kim K."/>
            <person name="Koren S."/>
            <person name="Liu H."/>
            <person name="Manchanda N."/>
            <person name="Martin F.J."/>
            <person name="Nonneman D.J."/>
            <person name="O'Connor R.E."/>
            <person name="Phillippy A.M."/>
            <person name="Rohrer G.A."/>
            <person name="Rosen B.D."/>
            <person name="Rund L.A."/>
            <person name="Sargent C.A."/>
            <person name="Schook L.B."/>
            <person name="Schroeder S.G."/>
            <person name="Schwartz A.S."/>
            <person name="Skinner B.M."/>
            <person name="Talbot R."/>
            <person name="Tseng E."/>
            <person name="Tuggle C.K."/>
            <person name="Watson M."/>
            <person name="Smith T.P.L."/>
            <person name="Archibald A.L."/>
        </authorList>
    </citation>
    <scope>NUCLEOTIDE SEQUENCE [LARGE SCALE GENOMIC DNA]</scope>
    <source>
        <strain evidence="2 3">Duroc</strain>
    </source>
</reference>
<dbReference type="AlphaFoldDB" id="A0ABB5UQW3"/>
<name>A0ABB5UQW3_PIG</name>
<dbReference type="Ensembl" id="ENSSSCT00000107866.1">
    <property type="protein sequence ID" value="ENSSSCP00000082249.1"/>
    <property type="gene ID" value="ENSSSCG00000040885.2"/>
</dbReference>
<proteinExistence type="predicted"/>
<feature type="chain" id="PRO_5044882396" evidence="1">
    <location>
        <begin position="19"/>
        <end position="77"/>
    </location>
</feature>
<organism evidence="2 3">
    <name type="scientific">Sus scrofa</name>
    <name type="common">Pig</name>
    <dbReference type="NCBI Taxonomy" id="9823"/>
    <lineage>
        <taxon>Eukaryota</taxon>
        <taxon>Metazoa</taxon>
        <taxon>Chordata</taxon>
        <taxon>Craniata</taxon>
        <taxon>Vertebrata</taxon>
        <taxon>Euteleostomi</taxon>
        <taxon>Mammalia</taxon>
        <taxon>Eutheria</taxon>
        <taxon>Laurasiatheria</taxon>
        <taxon>Artiodactyla</taxon>
        <taxon>Suina</taxon>
        <taxon>Suidae</taxon>
        <taxon>Sus</taxon>
    </lineage>
</organism>
<protein>
    <submittedName>
        <fullName evidence="2">Uncharacterized protein</fullName>
    </submittedName>
</protein>
<dbReference type="Proteomes" id="UP000008227">
    <property type="component" value="Chromosome 7"/>
</dbReference>
<keyword evidence="1" id="KW-0732">Signal</keyword>
<evidence type="ECO:0000313" key="2">
    <source>
        <dbReference type="Ensembl" id="ENSSSCP00000082249.1"/>
    </source>
</evidence>
<sequence>MGTSSIFLCLLFLGGALAFLPPLWVPPLSMYPIPASGLSLSFLPDLHRLHRSHHLPRPETAPLLHLQLCQTLLSCSH</sequence>
<reference evidence="2" key="3">
    <citation type="submission" date="2025-09" db="UniProtKB">
        <authorList>
            <consortium name="Ensembl"/>
        </authorList>
    </citation>
    <scope>IDENTIFICATION</scope>
</reference>
<dbReference type="GeneTree" id="ENSGT00390000007175"/>